<feature type="compositionally biased region" description="Low complexity" evidence="1">
    <location>
        <begin position="27"/>
        <end position="39"/>
    </location>
</feature>
<feature type="compositionally biased region" description="Low complexity" evidence="1">
    <location>
        <begin position="1"/>
        <end position="20"/>
    </location>
</feature>
<evidence type="ECO:0008006" key="4">
    <source>
        <dbReference type="Google" id="ProtNLM"/>
    </source>
</evidence>
<comment type="caution">
    <text evidence="2">The sequence shown here is derived from an EMBL/GenBank/DDBJ whole genome shotgun (WGS) entry which is preliminary data.</text>
</comment>
<evidence type="ECO:0000313" key="3">
    <source>
        <dbReference type="Proteomes" id="UP000187313"/>
    </source>
</evidence>
<organism evidence="2 3">
    <name type="scientific">Paenibacillus odorifer</name>
    <dbReference type="NCBI Taxonomy" id="189426"/>
    <lineage>
        <taxon>Bacteria</taxon>
        <taxon>Bacillati</taxon>
        <taxon>Bacillota</taxon>
        <taxon>Bacilli</taxon>
        <taxon>Bacillales</taxon>
        <taxon>Paenibacillaceae</taxon>
        <taxon>Paenibacillus</taxon>
    </lineage>
</organism>
<gene>
    <name evidence="2" type="ORF">BSK51_00460</name>
</gene>
<proteinExistence type="predicted"/>
<reference evidence="2 3" key="1">
    <citation type="submission" date="2016-10" db="EMBL/GenBank/DDBJ databases">
        <title>Paenibacillus species isolates.</title>
        <authorList>
            <person name="Beno S.M."/>
        </authorList>
    </citation>
    <scope>NUCLEOTIDE SEQUENCE [LARGE SCALE GENOMIC DNA]</scope>
    <source>
        <strain evidence="2 3">FSL R5-0923</strain>
    </source>
</reference>
<evidence type="ECO:0000256" key="1">
    <source>
        <dbReference type="SAM" id="MobiDB-lite"/>
    </source>
</evidence>
<sequence length="138" mass="14847">MNVQFSLSASSASSASPASSVTSVQGVSEAKSSTASVSSINQETPIRNAKDMSLREKQGVNVSVAEEQLIRTIERAVKSLQGPQTTLQISIHEKTHDIMVKVLNKDTGELIREVPPEKTLDLVAKMMEIAGILVDEKI</sequence>
<dbReference type="EMBL" id="MPTD01000001">
    <property type="protein sequence ID" value="OMD55667.1"/>
    <property type="molecule type" value="Genomic_DNA"/>
</dbReference>
<dbReference type="SUPFAM" id="SSF160214">
    <property type="entry name" value="FlaG-like"/>
    <property type="match status" value="1"/>
</dbReference>
<dbReference type="InterPro" id="IPR005186">
    <property type="entry name" value="FlaG"/>
</dbReference>
<dbReference type="RefSeq" id="WP_076297900.1">
    <property type="nucleotide sequence ID" value="NZ_MPTD01000001.1"/>
</dbReference>
<dbReference type="Gene3D" id="3.30.160.170">
    <property type="entry name" value="FlaG-like"/>
    <property type="match status" value="1"/>
</dbReference>
<dbReference type="Proteomes" id="UP000187313">
    <property type="component" value="Unassembled WGS sequence"/>
</dbReference>
<evidence type="ECO:0000313" key="2">
    <source>
        <dbReference type="EMBL" id="OMD55667.1"/>
    </source>
</evidence>
<keyword evidence="3" id="KW-1185">Reference proteome</keyword>
<feature type="region of interest" description="Disordered" evidence="1">
    <location>
        <begin position="1"/>
        <end position="52"/>
    </location>
</feature>
<dbReference type="Pfam" id="PF03646">
    <property type="entry name" value="FlaG"/>
    <property type="match status" value="1"/>
</dbReference>
<dbReference type="PANTHER" id="PTHR37166">
    <property type="entry name" value="PROTEIN FLAG"/>
    <property type="match status" value="1"/>
</dbReference>
<accession>A0ABX3HY20</accession>
<dbReference type="PANTHER" id="PTHR37166:SF1">
    <property type="entry name" value="PROTEIN FLAG"/>
    <property type="match status" value="1"/>
</dbReference>
<protein>
    <recommendedName>
        <fullName evidence="4">Flagellar biosynthesis protein FlaG</fullName>
    </recommendedName>
</protein>
<dbReference type="InterPro" id="IPR035924">
    <property type="entry name" value="FlaG-like_sf"/>
</dbReference>
<name>A0ABX3HY20_9BACL</name>